<dbReference type="GO" id="GO:0003779">
    <property type="term" value="F:actin binding"/>
    <property type="evidence" value="ECO:0007669"/>
    <property type="project" value="InterPro"/>
</dbReference>
<dbReference type="OrthoDB" id="5779068at2759"/>
<evidence type="ECO:0000256" key="5">
    <source>
        <dbReference type="ARBA" id="ARBA00022801"/>
    </source>
</evidence>
<dbReference type="Pfam" id="PF23040">
    <property type="entry name" value="PH_SSH1-like_1st"/>
    <property type="match status" value="1"/>
</dbReference>
<evidence type="ECO:0000259" key="10">
    <source>
        <dbReference type="PROSITE" id="PS50054"/>
    </source>
</evidence>
<dbReference type="PROSITE" id="PS50056">
    <property type="entry name" value="TYR_PHOSPHATASE_2"/>
    <property type="match status" value="1"/>
</dbReference>
<evidence type="ECO:0000256" key="2">
    <source>
        <dbReference type="ARBA" id="ARBA00009580"/>
    </source>
</evidence>
<dbReference type="PROSITE" id="PS51998">
    <property type="entry name" value="DEK_C"/>
    <property type="match status" value="1"/>
</dbReference>
<comment type="caution">
    <text evidence="13">The sequence shown here is derived from an EMBL/GenBank/DDBJ whole genome shotgun (WGS) entry which is preliminary data.</text>
</comment>
<feature type="compositionally biased region" description="Low complexity" evidence="9">
    <location>
        <begin position="9"/>
        <end position="18"/>
    </location>
</feature>
<dbReference type="EC" id="3.1.3.16" evidence="3"/>
<comment type="similarity">
    <text evidence="2">Belongs to the protein-tyrosine phosphatase family.</text>
</comment>
<dbReference type="InterPro" id="IPR043588">
    <property type="entry name" value="SSH-N"/>
</dbReference>
<dbReference type="Proteomes" id="UP000287033">
    <property type="component" value="Unassembled WGS sequence"/>
</dbReference>
<dbReference type="InterPro" id="IPR020422">
    <property type="entry name" value="TYR_PHOSPHATASE_DUAL_dom"/>
</dbReference>
<dbReference type="CDD" id="cd14513">
    <property type="entry name" value="DSP_slingshot"/>
    <property type="match status" value="1"/>
</dbReference>
<protein>
    <recommendedName>
        <fullName evidence="3">protein-serine/threonine phosphatase</fullName>
        <ecNumber evidence="3">3.1.3.16</ecNumber>
    </recommendedName>
</protein>
<evidence type="ECO:0000256" key="4">
    <source>
        <dbReference type="ARBA" id="ARBA00022490"/>
    </source>
</evidence>
<organism evidence="13 14">
    <name type="scientific">Chiloscyllium punctatum</name>
    <name type="common">Brownbanded bambooshark</name>
    <name type="synonym">Hemiscyllium punctatum</name>
    <dbReference type="NCBI Taxonomy" id="137246"/>
    <lineage>
        <taxon>Eukaryota</taxon>
        <taxon>Metazoa</taxon>
        <taxon>Chordata</taxon>
        <taxon>Craniata</taxon>
        <taxon>Vertebrata</taxon>
        <taxon>Chondrichthyes</taxon>
        <taxon>Elasmobranchii</taxon>
        <taxon>Galeomorphii</taxon>
        <taxon>Galeoidea</taxon>
        <taxon>Orectolobiformes</taxon>
        <taxon>Hemiscylliidae</taxon>
        <taxon>Chiloscyllium</taxon>
    </lineage>
</organism>
<dbReference type="EMBL" id="BEZZ01000459">
    <property type="protein sequence ID" value="GCC32762.1"/>
    <property type="molecule type" value="Genomic_DNA"/>
</dbReference>
<proteinExistence type="inferred from homology"/>
<dbReference type="SMART" id="SM00195">
    <property type="entry name" value="DSPc"/>
    <property type="match status" value="1"/>
</dbReference>
<dbReference type="GO" id="GO:0030837">
    <property type="term" value="P:negative regulation of actin filament polymerization"/>
    <property type="evidence" value="ECO:0007669"/>
    <property type="project" value="InterPro"/>
</dbReference>
<gene>
    <name evidence="13" type="ORF">chiPu_0011226</name>
</gene>
<evidence type="ECO:0000313" key="13">
    <source>
        <dbReference type="EMBL" id="GCC32762.1"/>
    </source>
</evidence>
<comment type="subcellular location">
    <subcellularLocation>
        <location evidence="1">Cytoplasm</location>
        <location evidence="1">Cytoskeleton</location>
    </subcellularLocation>
</comment>
<comment type="catalytic activity">
    <reaction evidence="8">
        <text>O-phospho-L-threonyl-[protein] + H2O = L-threonyl-[protein] + phosphate</text>
        <dbReference type="Rhea" id="RHEA:47004"/>
        <dbReference type="Rhea" id="RHEA-COMP:11060"/>
        <dbReference type="Rhea" id="RHEA-COMP:11605"/>
        <dbReference type="ChEBI" id="CHEBI:15377"/>
        <dbReference type="ChEBI" id="CHEBI:30013"/>
        <dbReference type="ChEBI" id="CHEBI:43474"/>
        <dbReference type="ChEBI" id="CHEBI:61977"/>
        <dbReference type="EC" id="3.1.3.16"/>
    </reaction>
</comment>
<accession>A0A401SQX3</accession>
<dbReference type="PANTHER" id="PTHR45864:SF3">
    <property type="entry name" value="PROTEIN PHOSPHATASE SLINGSHOT HOMOLOG 2"/>
    <property type="match status" value="1"/>
</dbReference>
<dbReference type="InterPro" id="IPR000387">
    <property type="entry name" value="Tyr_Pase_dom"/>
</dbReference>
<evidence type="ECO:0000256" key="9">
    <source>
        <dbReference type="SAM" id="MobiDB-lite"/>
    </source>
</evidence>
<sequence length="1433" mass="160984">MALVTVQRSPTPSTTSSPCVSEADSGEEERRSQPRSINESFLTVKGAALFLPRGNGSTAPRINHQRNKHAGDLQQHLQAMFTLLRPEDNIRLAVRLESAYLELTRYMVVVSTNGRQDTEESIVLGMDFFKDSSTCTMGLVLPLWSDTLIHLDGDGGFSVSTVNRIHIFKPVSVQAMWSALQSLHKACEIARTHNYYPGSLYLTWISYYESRINSNQAFINEWNAMQDVQSHRSDSPVLFTDVPTERERTERLIKTKLREVMMQMDLENVTSKEIRTELEMQMVCNLREFKEYIDNEMIVILRQMDNPTEIFEHVYLGSEWNASNLEDLQSRGIRYILNITREIDNFFPGMFEYHNIRVYDEEATDLLAYWNDTYKFISKAKKNGSKCLVHCKMGISRSASTVIAYAMKEYGWNLEKAYSYVKEKRTVTKPNVSFMRQLEEYQGILLASKQRHNKLWRSHSDSDLSDHRERISKSTVDLNRRDSTSTTEMPTDLLTEHLCQSQFSNVLESSLPGVQEGKNELDFGIDTEYEISLKHNPDELNTNISSSVLSGLEVTDSITTRLLADSSSDILPLQDSQSDKSPEVLSQNGLSPSPNHSMVLTDLEAGESEKDVNLKSNNISVPLLETAPLPEDRKASPELTSSVSPSNVNAEICSLSTDRIDFFSAREKFIELSQENGARAQSHLKTEEFGGGKYCATKVAAQETLEKEQIANGQGDTSLDNPAHIKDKCVDDDVKSNKENLVPKLFHKKSSLTRSQSLNVISVKEIVTGIESNQSSGVCQSKMESVANNQIQTPKRNTVHELPADFHWLSESNTTAKKLCKNDSLVAENDSKNATDLSEAKDDVCHDMHLTAKTYEECQETVIKESAQDGRIHPKQVPKWCPGSVKRATQEFEERLKQGQEHQSLVALPIRKNSRIDGAVASEFVVTNKSEAIVPELSLFKGKRKESADDDPNLLLELSVSQNQELVSDLQSQMIEHPLESRLELEQAEPGSLSTLELEKIHSKELDSYTQLPKKVEIIEYTHVFKPPSQEDSDICSTGEENIVEVESLGKENMATLQSADDLKNIEVKTTEFPCQSPLLSSLDTESLTETDNKEVEEMTFESGSPPGDAVDSFSDYEIALFVSGATHLPLKGLENQTHVLHLEGITESSTDTDAEILDKEYSGLQEVDTKIESLKRGDGCITLSHEDLKLSFSRFDESVREMQEMSRFEKCSHDLSHSPSNDSTGYPSCTLGMSKQQSKEIEAKIRQAGLTTPSQIKRSASIAKLGYLELSRNDLFKKGLDSSKTYQAFLDSIQRTPWTAQSTSEYRTECAVKDEPSKKKCVSISLFQDPQSTVCFAEQLKASESIAQSKPVGKPLIQYAKAVESTQECPLASTEENLPQIKSSFRYDTDAPCPTPLMAVAPRQHHHRNHSLKRLKAVNDRKRTTNSLYNTM</sequence>
<evidence type="ECO:0000313" key="14">
    <source>
        <dbReference type="Proteomes" id="UP000287033"/>
    </source>
</evidence>
<feature type="region of interest" description="Disordered" evidence="9">
    <location>
        <begin position="466"/>
        <end position="489"/>
    </location>
</feature>
<evidence type="ECO:0000256" key="1">
    <source>
        <dbReference type="ARBA" id="ARBA00004245"/>
    </source>
</evidence>
<feature type="compositionally biased region" description="Polar residues" evidence="9">
    <location>
        <begin position="584"/>
        <end position="598"/>
    </location>
</feature>
<dbReference type="InterPro" id="IPR043587">
    <property type="entry name" value="Phosphatase_SSH-like"/>
</dbReference>
<keyword evidence="4" id="KW-0963">Cytoplasm</keyword>
<feature type="region of interest" description="Disordered" evidence="9">
    <location>
        <begin position="571"/>
        <end position="598"/>
    </location>
</feature>
<evidence type="ECO:0000256" key="3">
    <source>
        <dbReference type="ARBA" id="ARBA00013081"/>
    </source>
</evidence>
<keyword evidence="6" id="KW-0904">Protein phosphatase</keyword>
<dbReference type="Pfam" id="PF08766">
    <property type="entry name" value="DEK_C"/>
    <property type="match status" value="1"/>
</dbReference>
<dbReference type="InterPro" id="IPR014876">
    <property type="entry name" value="DEK_C"/>
</dbReference>
<name>A0A401SQX3_CHIPU</name>
<keyword evidence="5" id="KW-0378">Hydrolase</keyword>
<feature type="compositionally biased region" description="Basic and acidic residues" evidence="9">
    <location>
        <begin position="466"/>
        <end position="483"/>
    </location>
</feature>
<dbReference type="GO" id="GO:0004722">
    <property type="term" value="F:protein serine/threonine phosphatase activity"/>
    <property type="evidence" value="ECO:0007669"/>
    <property type="project" value="UniProtKB-EC"/>
</dbReference>
<evidence type="ECO:0000256" key="6">
    <source>
        <dbReference type="ARBA" id="ARBA00022912"/>
    </source>
</evidence>
<feature type="region of interest" description="Disordered" evidence="9">
    <location>
        <begin position="1"/>
        <end position="38"/>
    </location>
</feature>
<dbReference type="Gene3D" id="3.90.190.10">
    <property type="entry name" value="Protein tyrosine phosphatase superfamily"/>
    <property type="match status" value="1"/>
</dbReference>
<dbReference type="InterPro" id="IPR016130">
    <property type="entry name" value="Tyr_Pase_AS"/>
</dbReference>
<dbReference type="PROSITE" id="PS50054">
    <property type="entry name" value="TYR_PHOSPHATASE_DUAL"/>
    <property type="match status" value="1"/>
</dbReference>
<dbReference type="InterPro" id="IPR000340">
    <property type="entry name" value="Dual-sp_phosphatase_cat-dom"/>
</dbReference>
<dbReference type="PANTHER" id="PTHR45864">
    <property type="entry name" value="SLINGSHOT PROTEIN PHOSPHATASE HOMOLOG"/>
    <property type="match status" value="1"/>
</dbReference>
<dbReference type="Pfam" id="PF00782">
    <property type="entry name" value="DSPc"/>
    <property type="match status" value="1"/>
</dbReference>
<feature type="domain" description="Tyrosine-protein phosphatase" evidence="10">
    <location>
        <begin position="306"/>
        <end position="447"/>
    </location>
</feature>
<dbReference type="CDD" id="cd11652">
    <property type="entry name" value="SSH-N"/>
    <property type="match status" value="1"/>
</dbReference>
<keyword evidence="14" id="KW-1185">Reference proteome</keyword>
<dbReference type="FunFam" id="3.90.190.10:FF:000004">
    <property type="entry name" value="Protein phosphatase Slingshot homolog 2"/>
    <property type="match status" value="1"/>
</dbReference>
<dbReference type="SUPFAM" id="SSF52799">
    <property type="entry name" value="(Phosphotyrosine protein) phosphatases II"/>
    <property type="match status" value="1"/>
</dbReference>
<feature type="domain" description="DEK-C" evidence="12">
    <location>
        <begin position="247"/>
        <end position="302"/>
    </location>
</feature>
<dbReference type="InterPro" id="IPR029021">
    <property type="entry name" value="Prot-tyrosine_phosphatase-like"/>
</dbReference>
<feature type="domain" description="Tyrosine specific protein phosphatases" evidence="11">
    <location>
        <begin position="371"/>
        <end position="425"/>
    </location>
</feature>
<reference evidence="13 14" key="1">
    <citation type="journal article" date="2018" name="Nat. Ecol. Evol.">
        <title>Shark genomes provide insights into elasmobranch evolution and the origin of vertebrates.</title>
        <authorList>
            <person name="Hara Y"/>
            <person name="Yamaguchi K"/>
            <person name="Onimaru K"/>
            <person name="Kadota M"/>
            <person name="Koyanagi M"/>
            <person name="Keeley SD"/>
            <person name="Tatsumi K"/>
            <person name="Tanaka K"/>
            <person name="Motone F"/>
            <person name="Kageyama Y"/>
            <person name="Nozu R"/>
            <person name="Adachi N"/>
            <person name="Nishimura O"/>
            <person name="Nakagawa R"/>
            <person name="Tanegashima C"/>
            <person name="Kiyatake I"/>
            <person name="Matsumoto R"/>
            <person name="Murakumo K"/>
            <person name="Nishida K"/>
            <person name="Terakita A"/>
            <person name="Kuratani S"/>
            <person name="Sato K"/>
            <person name="Hyodo S Kuraku.S."/>
        </authorList>
    </citation>
    <scope>NUCLEOTIDE SEQUENCE [LARGE SCALE GENOMIC DNA]</scope>
</reference>
<evidence type="ECO:0000256" key="7">
    <source>
        <dbReference type="ARBA" id="ARBA00023212"/>
    </source>
</evidence>
<evidence type="ECO:0000259" key="11">
    <source>
        <dbReference type="PROSITE" id="PS50056"/>
    </source>
</evidence>
<dbReference type="PROSITE" id="PS00383">
    <property type="entry name" value="TYR_PHOSPHATASE_1"/>
    <property type="match status" value="1"/>
</dbReference>
<evidence type="ECO:0000259" key="12">
    <source>
        <dbReference type="PROSITE" id="PS51998"/>
    </source>
</evidence>
<keyword evidence="7" id="KW-0206">Cytoskeleton</keyword>
<feature type="region of interest" description="Disordered" evidence="9">
    <location>
        <begin position="625"/>
        <end position="646"/>
    </location>
</feature>
<dbReference type="OMA" id="RATQEFE"/>
<evidence type="ECO:0000256" key="8">
    <source>
        <dbReference type="ARBA" id="ARBA00048336"/>
    </source>
</evidence>
<dbReference type="GO" id="GO:0005856">
    <property type="term" value="C:cytoskeleton"/>
    <property type="evidence" value="ECO:0007669"/>
    <property type="project" value="UniProtKB-SubCell"/>
</dbReference>
<dbReference type="STRING" id="137246.A0A401SQX3"/>